<comment type="catalytic activity">
    <reaction evidence="9 10">
        <text>D-gluconate + ATP = 6-phospho-D-gluconate + ADP + H(+)</text>
        <dbReference type="Rhea" id="RHEA:19433"/>
        <dbReference type="ChEBI" id="CHEBI:15378"/>
        <dbReference type="ChEBI" id="CHEBI:18391"/>
        <dbReference type="ChEBI" id="CHEBI:30616"/>
        <dbReference type="ChEBI" id="CHEBI:58759"/>
        <dbReference type="ChEBI" id="CHEBI:456216"/>
        <dbReference type="EC" id="2.7.1.12"/>
    </reaction>
</comment>
<dbReference type="EMBL" id="LJGU01000117">
    <property type="protein sequence ID" value="OEV03616.1"/>
    <property type="molecule type" value="Genomic_DNA"/>
</dbReference>
<evidence type="ECO:0000256" key="2">
    <source>
        <dbReference type="ARBA" id="ARBA00008420"/>
    </source>
</evidence>
<dbReference type="InterPro" id="IPR027417">
    <property type="entry name" value="P-loop_NTPase"/>
</dbReference>
<keyword evidence="7 10" id="KW-0067">ATP-binding</keyword>
<evidence type="ECO:0000256" key="10">
    <source>
        <dbReference type="RuleBase" id="RU363066"/>
    </source>
</evidence>
<evidence type="ECO:0000313" key="12">
    <source>
        <dbReference type="Proteomes" id="UP000176101"/>
    </source>
</evidence>
<evidence type="ECO:0000256" key="4">
    <source>
        <dbReference type="ARBA" id="ARBA00022679"/>
    </source>
</evidence>
<keyword evidence="6 10" id="KW-0418">Kinase</keyword>
<keyword evidence="8" id="KW-0311">Gluconate utilization</keyword>
<dbReference type="CDD" id="cd02021">
    <property type="entry name" value="GntK"/>
    <property type="match status" value="1"/>
</dbReference>
<dbReference type="RefSeq" id="WP_070196427.1">
    <property type="nucleotide sequence ID" value="NZ_LJGU01000117.1"/>
</dbReference>
<dbReference type="PATRIC" id="fig|1075402.3.peg.2981"/>
<evidence type="ECO:0000256" key="5">
    <source>
        <dbReference type="ARBA" id="ARBA00022741"/>
    </source>
</evidence>
<keyword evidence="4 10" id="KW-0808">Transferase</keyword>
<evidence type="ECO:0000313" key="11">
    <source>
        <dbReference type="EMBL" id="OEV03616.1"/>
    </source>
</evidence>
<keyword evidence="12" id="KW-1185">Reference proteome</keyword>
<dbReference type="PANTHER" id="PTHR43442:SF3">
    <property type="entry name" value="GLUCONOKINASE-RELATED"/>
    <property type="match status" value="1"/>
</dbReference>
<evidence type="ECO:0000256" key="3">
    <source>
        <dbReference type="ARBA" id="ARBA00012054"/>
    </source>
</evidence>
<dbReference type="PANTHER" id="PTHR43442">
    <property type="entry name" value="GLUCONOKINASE-RELATED"/>
    <property type="match status" value="1"/>
</dbReference>
<comment type="similarity">
    <text evidence="2 10">Belongs to the gluconokinase GntK/GntV family.</text>
</comment>
<dbReference type="GO" id="GO:0019521">
    <property type="term" value="P:D-gluconate metabolic process"/>
    <property type="evidence" value="ECO:0007669"/>
    <property type="project" value="UniProtKB-KW"/>
</dbReference>
<evidence type="ECO:0000256" key="9">
    <source>
        <dbReference type="ARBA" id="ARBA00048090"/>
    </source>
</evidence>
<evidence type="ECO:0000256" key="7">
    <source>
        <dbReference type="ARBA" id="ARBA00022840"/>
    </source>
</evidence>
<evidence type="ECO:0000256" key="8">
    <source>
        <dbReference type="ARBA" id="ARBA00023064"/>
    </source>
</evidence>
<dbReference type="Proteomes" id="UP000176101">
    <property type="component" value="Unassembled WGS sequence"/>
</dbReference>
<dbReference type="NCBIfam" id="TIGR01313">
    <property type="entry name" value="therm_gnt_kin"/>
    <property type="match status" value="1"/>
</dbReference>
<gene>
    <name evidence="11" type="ORF">AN216_10770</name>
</gene>
<dbReference type="GO" id="GO:0005524">
    <property type="term" value="F:ATP binding"/>
    <property type="evidence" value="ECO:0007669"/>
    <property type="project" value="UniProtKB-KW"/>
</dbReference>
<dbReference type="SUPFAM" id="SSF52540">
    <property type="entry name" value="P-loop containing nucleoside triphosphate hydrolases"/>
    <property type="match status" value="1"/>
</dbReference>
<accession>A0A1E7KIB9</accession>
<dbReference type="AlphaFoldDB" id="A0A1E7KIB9"/>
<evidence type="ECO:0000256" key="1">
    <source>
        <dbReference type="ARBA" id="ARBA00004761"/>
    </source>
</evidence>
<dbReference type="GO" id="GO:0046316">
    <property type="term" value="F:gluconokinase activity"/>
    <property type="evidence" value="ECO:0007669"/>
    <property type="project" value="UniProtKB-EC"/>
</dbReference>
<comment type="pathway">
    <text evidence="1">Carbohydrate acid metabolism.</text>
</comment>
<name>A0A1E7KIB9_9ACTN</name>
<dbReference type="Gene3D" id="3.40.50.300">
    <property type="entry name" value="P-loop containing nucleotide triphosphate hydrolases"/>
    <property type="match status" value="1"/>
</dbReference>
<dbReference type="EC" id="2.7.1.12" evidence="3 10"/>
<protein>
    <recommendedName>
        <fullName evidence="3 10">Gluconokinase</fullName>
        <ecNumber evidence="3 10">2.7.1.12</ecNumber>
    </recommendedName>
</protein>
<organism evidence="11 12">
    <name type="scientific">Streptomyces oceani</name>
    <dbReference type="NCBI Taxonomy" id="1075402"/>
    <lineage>
        <taxon>Bacteria</taxon>
        <taxon>Bacillati</taxon>
        <taxon>Actinomycetota</taxon>
        <taxon>Actinomycetes</taxon>
        <taxon>Kitasatosporales</taxon>
        <taxon>Streptomycetaceae</taxon>
        <taxon>Streptomyces</taxon>
    </lineage>
</organism>
<evidence type="ECO:0000256" key="6">
    <source>
        <dbReference type="ARBA" id="ARBA00022777"/>
    </source>
</evidence>
<dbReference type="InterPro" id="IPR006001">
    <property type="entry name" value="Therm_gnt_kin"/>
</dbReference>
<keyword evidence="5 10" id="KW-0547">Nucleotide-binding</keyword>
<dbReference type="STRING" id="1075402.AN216_10770"/>
<comment type="caution">
    <text evidence="11">The sequence shown here is derived from an EMBL/GenBank/DDBJ whole genome shotgun (WGS) entry which is preliminary data.</text>
</comment>
<dbReference type="OrthoDB" id="9795716at2"/>
<proteinExistence type="inferred from homology"/>
<dbReference type="GO" id="GO:0005737">
    <property type="term" value="C:cytoplasm"/>
    <property type="evidence" value="ECO:0007669"/>
    <property type="project" value="TreeGrafter"/>
</dbReference>
<reference evidence="11 12" key="1">
    <citation type="journal article" date="2016" name="Front. Microbiol.">
        <title>Comparative Genomics Analysis of Streptomyces Species Reveals Their Adaptation to the Marine Environment and Their Diversity at the Genomic Level.</title>
        <authorList>
            <person name="Tian X."/>
            <person name="Zhang Z."/>
            <person name="Yang T."/>
            <person name="Chen M."/>
            <person name="Li J."/>
            <person name="Chen F."/>
            <person name="Yang J."/>
            <person name="Li W."/>
            <person name="Zhang B."/>
            <person name="Zhang Z."/>
            <person name="Wu J."/>
            <person name="Zhang C."/>
            <person name="Long L."/>
            <person name="Xiao J."/>
        </authorList>
    </citation>
    <scope>NUCLEOTIDE SEQUENCE [LARGE SCALE GENOMIC DNA]</scope>
    <source>
        <strain evidence="11 12">SCSIO 02100</strain>
    </source>
</reference>
<sequence length="193" mass="20229">MTPPQVVVVMGVSGTGKTTVGRLLADELAVAYAEADSFHPPANIAKMSAGTPLDDADREPWLDAIAAWARERVEHAGAATSSPYGVRGVRGVVSCSALKRAYRDRLRGAGPGVFFLHLDGPPELITERLGGRQGHFMPRTLLDSQYADLQPLQADEAGVVLSVAEDPESIVRKAVTALERAAGADNGSGQATG</sequence>
<dbReference type="FunFam" id="3.40.50.300:FF:000522">
    <property type="entry name" value="Gluconokinase"/>
    <property type="match status" value="1"/>
</dbReference>